<gene>
    <name evidence="9" type="ORF">NE237_021522</name>
</gene>
<dbReference type="EMBL" id="JAMYWD010000009">
    <property type="protein sequence ID" value="KAJ4961612.1"/>
    <property type="molecule type" value="Genomic_DNA"/>
</dbReference>
<dbReference type="PANTHER" id="PTHR47067:SF6">
    <property type="entry name" value="PROTEIN WVD2-LIKE 7"/>
    <property type="match status" value="1"/>
</dbReference>
<sequence length="676" mass="74295">MEEHFGSKADSIHSGSISFGRFETEPLSWEKRSSFSHNRYLEEVEKYSTPGSVTQKKAYFEAHFKKKALLRQASADCQNGMEYHTSENDILDHMNNMEEFEHANVGSHSVHYDESPHGSDCQGKSYELGCERECDEISSYEFHKDTAPTFTNDDPGFDGNLQDYAPALTDDYALLDGYNQINAYPLSSDDEVLDGDVQDDALPLANDDAVLNGDHQDDAPTLTNDDAVLDGDLQDVEPCEIHQTPFACNMLPLVKHEPEIEVIDKLADETENVKILQRPSSAPVSHMAVNDDNPSMKKSHKQTLKVKATTETKTAKPKLRAQVPRKTSSEVPKYSTKNPRRERGSLLKTKKENPSLLKALPTGSSLARTSKSEDPENFTNFKAKLTQDSKSEKDLKAKKADSKSQPSTLERSEPKASQSVNRPKKTVNLTKSDIRASPAVFHLKSDERAEKRKEFYMKLEEKMHAKEAEMNQIQAKTQEEMEAEIKQLRKSLKFKATPMPSFYHEGAPRGSDGKKVVSSNVKCTSRSQSKSPNPRCTAAGRSQLTLKVGSQQGLSASDRGNTAALQQASEATDCTPTVPSEVGESTHSASTDKNANSKTVKRSDLVGKKDIEKGKDSKQHGSESSKLKKEKVEGSQVVEAVGRSSGEMVRKAMKRASGIGVGGGSGMGNLAVGVAS</sequence>
<keyword evidence="10" id="KW-1185">Reference proteome</keyword>
<feature type="coiled-coil region" evidence="6">
    <location>
        <begin position="456"/>
        <end position="491"/>
    </location>
</feature>
<evidence type="ECO:0000313" key="9">
    <source>
        <dbReference type="EMBL" id="KAJ4961612.1"/>
    </source>
</evidence>
<evidence type="ECO:0000313" key="10">
    <source>
        <dbReference type="Proteomes" id="UP001141806"/>
    </source>
</evidence>
<keyword evidence="5" id="KW-0206">Cytoskeleton</keyword>
<evidence type="ECO:0000256" key="6">
    <source>
        <dbReference type="SAM" id="Coils"/>
    </source>
</evidence>
<dbReference type="InterPro" id="IPR044216">
    <property type="entry name" value="WDL7"/>
</dbReference>
<feature type="domain" description="TPX2 C-terminal" evidence="8">
    <location>
        <begin position="441"/>
        <end position="510"/>
    </location>
</feature>
<feature type="compositionally biased region" description="Polar residues" evidence="7">
    <location>
        <begin position="405"/>
        <end position="428"/>
    </location>
</feature>
<accession>A0A9Q0H840</accession>
<feature type="compositionally biased region" description="Basic and acidic residues" evidence="7">
    <location>
        <begin position="339"/>
        <end position="353"/>
    </location>
</feature>
<dbReference type="OrthoDB" id="758458at2759"/>
<comment type="subcellular location">
    <subcellularLocation>
        <location evidence="1">Cytoplasm</location>
        <location evidence="1">Cytoskeleton</location>
    </subcellularLocation>
</comment>
<evidence type="ECO:0000256" key="3">
    <source>
        <dbReference type="ARBA" id="ARBA00022490"/>
    </source>
</evidence>
<evidence type="ECO:0000256" key="5">
    <source>
        <dbReference type="ARBA" id="ARBA00023212"/>
    </source>
</evidence>
<evidence type="ECO:0000256" key="4">
    <source>
        <dbReference type="ARBA" id="ARBA00022701"/>
    </source>
</evidence>
<feature type="compositionally biased region" description="Basic and acidic residues" evidence="7">
    <location>
        <begin position="601"/>
        <end position="633"/>
    </location>
</feature>
<keyword evidence="6" id="KW-0175">Coiled coil</keyword>
<name>A0A9Q0H840_9MAGN</name>
<dbReference type="InterPro" id="IPR027329">
    <property type="entry name" value="TPX2_C"/>
</dbReference>
<proteinExistence type="inferred from homology"/>
<dbReference type="Pfam" id="PF06886">
    <property type="entry name" value="TPX2"/>
    <property type="match status" value="1"/>
</dbReference>
<keyword evidence="3" id="KW-0963">Cytoplasm</keyword>
<feature type="region of interest" description="Disordered" evidence="7">
    <location>
        <begin position="277"/>
        <end position="428"/>
    </location>
</feature>
<dbReference type="AlphaFoldDB" id="A0A9Q0H840"/>
<organism evidence="9 10">
    <name type="scientific">Protea cynaroides</name>
    <dbReference type="NCBI Taxonomy" id="273540"/>
    <lineage>
        <taxon>Eukaryota</taxon>
        <taxon>Viridiplantae</taxon>
        <taxon>Streptophyta</taxon>
        <taxon>Embryophyta</taxon>
        <taxon>Tracheophyta</taxon>
        <taxon>Spermatophyta</taxon>
        <taxon>Magnoliopsida</taxon>
        <taxon>Proteales</taxon>
        <taxon>Proteaceae</taxon>
        <taxon>Protea</taxon>
    </lineage>
</organism>
<evidence type="ECO:0000256" key="2">
    <source>
        <dbReference type="ARBA" id="ARBA00005885"/>
    </source>
</evidence>
<keyword evidence="4" id="KW-0493">Microtubule</keyword>
<feature type="region of interest" description="Disordered" evidence="7">
    <location>
        <begin position="657"/>
        <end position="676"/>
    </location>
</feature>
<evidence type="ECO:0000256" key="7">
    <source>
        <dbReference type="SAM" id="MobiDB-lite"/>
    </source>
</evidence>
<evidence type="ECO:0000256" key="1">
    <source>
        <dbReference type="ARBA" id="ARBA00004245"/>
    </source>
</evidence>
<feature type="compositionally biased region" description="Basic and acidic residues" evidence="7">
    <location>
        <begin position="385"/>
        <end position="402"/>
    </location>
</feature>
<dbReference type="PANTHER" id="PTHR47067">
    <property type="entry name" value="TPX2 (TARGETING PROTEIN FOR XKLP2) PROTEIN FAMILY-RELATED"/>
    <property type="match status" value="1"/>
</dbReference>
<feature type="region of interest" description="Disordered" evidence="7">
    <location>
        <begin position="500"/>
        <end position="649"/>
    </location>
</feature>
<comment type="similarity">
    <text evidence="2">Belongs to the TPX2 family.</text>
</comment>
<protein>
    <recommendedName>
        <fullName evidence="8">TPX2 C-terminal domain-containing protein</fullName>
    </recommendedName>
</protein>
<reference evidence="9" key="1">
    <citation type="journal article" date="2023" name="Plant J.">
        <title>The genome of the king protea, Protea cynaroides.</title>
        <authorList>
            <person name="Chang J."/>
            <person name="Duong T.A."/>
            <person name="Schoeman C."/>
            <person name="Ma X."/>
            <person name="Roodt D."/>
            <person name="Barker N."/>
            <person name="Li Z."/>
            <person name="Van de Peer Y."/>
            <person name="Mizrachi E."/>
        </authorList>
    </citation>
    <scope>NUCLEOTIDE SEQUENCE</scope>
    <source>
        <tissue evidence="9">Young leaves</tissue>
    </source>
</reference>
<evidence type="ECO:0000259" key="8">
    <source>
        <dbReference type="Pfam" id="PF06886"/>
    </source>
</evidence>
<dbReference type="GO" id="GO:0005874">
    <property type="term" value="C:microtubule"/>
    <property type="evidence" value="ECO:0007669"/>
    <property type="project" value="UniProtKB-KW"/>
</dbReference>
<comment type="caution">
    <text evidence="9">The sequence shown here is derived from an EMBL/GenBank/DDBJ whole genome shotgun (WGS) entry which is preliminary data.</text>
</comment>
<feature type="compositionally biased region" description="Polar residues" evidence="7">
    <location>
        <begin position="517"/>
        <end position="598"/>
    </location>
</feature>
<dbReference type="Proteomes" id="UP001141806">
    <property type="component" value="Unassembled WGS sequence"/>
</dbReference>